<dbReference type="GO" id="GO:0005839">
    <property type="term" value="C:proteasome core complex"/>
    <property type="evidence" value="ECO:0007669"/>
    <property type="project" value="InterPro"/>
</dbReference>
<keyword evidence="8 10" id="KW-0647">Proteasome</keyword>
<keyword evidence="6" id="KW-0888">Threonine protease</keyword>
<dbReference type="AlphaFoldDB" id="I2CQ17"/>
<evidence type="ECO:0000256" key="5">
    <source>
        <dbReference type="ARBA" id="ARBA00022670"/>
    </source>
</evidence>
<evidence type="ECO:0000313" key="10">
    <source>
        <dbReference type="EMBL" id="AFJ69000.1"/>
    </source>
</evidence>
<proteinExistence type="evidence at transcript level"/>
<evidence type="ECO:0000256" key="6">
    <source>
        <dbReference type="ARBA" id="ARBA00022698"/>
    </source>
</evidence>
<evidence type="ECO:0000256" key="2">
    <source>
        <dbReference type="ARBA" id="ARBA00004123"/>
    </source>
</evidence>
<reference evidence="10" key="1">
    <citation type="journal article" date="2012" name="Bioengineered">
        <title>Additional insights into the genome of the oleaginous model alga Nannochloropsis gaditana.</title>
        <authorList>
            <person name="Jinkerson R.E."/>
            <person name="Radakovits R."/>
            <person name="Posewitz M.C."/>
        </authorList>
    </citation>
    <scope>NUCLEOTIDE SEQUENCE</scope>
    <source>
        <strain evidence="10">CCMP526</strain>
    </source>
</reference>
<dbReference type="GO" id="GO:0004298">
    <property type="term" value="F:threonine-type endopeptidase activity"/>
    <property type="evidence" value="ECO:0007669"/>
    <property type="project" value="UniProtKB-KW"/>
</dbReference>
<dbReference type="Gene3D" id="3.60.20.10">
    <property type="entry name" value="Glutamine Phosphoribosylpyrophosphate, subunit 1, domain 1"/>
    <property type="match status" value="1"/>
</dbReference>
<dbReference type="Pfam" id="PF00227">
    <property type="entry name" value="Proteasome"/>
    <property type="match status" value="1"/>
</dbReference>
<reference evidence="10" key="2">
    <citation type="journal article" date="2012" name="Nat. Commun.">
        <title>Draft genome sequence and genetic transformation of the oleaginous alga Nannochloropis gaditana.</title>
        <authorList>
            <person name="Radakovits R."/>
            <person name="Jinkerson R.E."/>
            <person name="Fuerstenberg S.I."/>
            <person name="Tae H."/>
            <person name="Settlage R.E."/>
            <person name="Boore J.L."/>
            <person name="Posewitz M.C."/>
        </authorList>
    </citation>
    <scope>NUCLEOTIDE SEQUENCE</scope>
    <source>
        <strain evidence="10">CCMP526</strain>
    </source>
</reference>
<keyword evidence="5" id="KW-0645">Protease</keyword>
<keyword evidence="9" id="KW-0539">Nucleus</keyword>
<name>I2CQ17_NANGC</name>
<dbReference type="InterPro" id="IPR029055">
    <property type="entry name" value="Ntn_hydrolases_N"/>
</dbReference>
<keyword evidence="7" id="KW-0378">Hydrolase</keyword>
<dbReference type="InterPro" id="IPR016050">
    <property type="entry name" value="Proteasome_bsu_CS"/>
</dbReference>
<evidence type="ECO:0000256" key="1">
    <source>
        <dbReference type="ARBA" id="ARBA00001198"/>
    </source>
</evidence>
<dbReference type="EC" id="3.4.25.1" evidence="3"/>
<dbReference type="PROSITE" id="PS00854">
    <property type="entry name" value="PROTEASOME_BETA_1"/>
    <property type="match status" value="1"/>
</dbReference>
<accession>I2CQ17</accession>
<protein>
    <recommendedName>
        <fullName evidence="3">proteasome endopeptidase complex</fullName>
        <ecNumber evidence="3">3.4.25.1</ecNumber>
    </recommendedName>
</protein>
<sequence length="172" mass="17982">KGKQQGAMEDGGPQPPFLGKHFPLSVPRCPLPKQLVIALLLLTRRLPVAASSLNPSYPESPSTFLPSPPTAYAFSPASLPPPPACPTALKTGTTIAGVVCENAVVLAADTRSTMGQVVADKNCAKIHELSDAIYCCGAGTAADADQLTAAVRSWLRLEMQKSIMTVGEQGTR</sequence>
<dbReference type="GO" id="GO:0005634">
    <property type="term" value="C:nucleus"/>
    <property type="evidence" value="ECO:0007669"/>
    <property type="project" value="UniProtKB-SubCell"/>
</dbReference>
<dbReference type="SUPFAM" id="SSF56235">
    <property type="entry name" value="N-terminal nucleophile aminohydrolases (Ntn hydrolases)"/>
    <property type="match status" value="1"/>
</dbReference>
<evidence type="ECO:0000256" key="4">
    <source>
        <dbReference type="ARBA" id="ARBA00022490"/>
    </source>
</evidence>
<feature type="non-terminal residue" evidence="10">
    <location>
        <position position="172"/>
    </location>
</feature>
<dbReference type="InterPro" id="IPR001353">
    <property type="entry name" value="Proteasome_sua/b"/>
</dbReference>
<keyword evidence="4" id="KW-0963">Cytoplasm</keyword>
<dbReference type="InterPro" id="IPR023333">
    <property type="entry name" value="Proteasome_suB-type"/>
</dbReference>
<dbReference type="EMBL" id="JU971149">
    <property type="protein sequence ID" value="AFJ69000.1"/>
    <property type="molecule type" value="mRNA"/>
</dbReference>
<gene>
    <name evidence="10" type="ORF">NGATSA_3020900</name>
</gene>
<evidence type="ECO:0000256" key="7">
    <source>
        <dbReference type="ARBA" id="ARBA00022801"/>
    </source>
</evidence>
<evidence type="ECO:0000256" key="3">
    <source>
        <dbReference type="ARBA" id="ARBA00012039"/>
    </source>
</evidence>
<dbReference type="GO" id="GO:0051603">
    <property type="term" value="P:proteolysis involved in protein catabolic process"/>
    <property type="evidence" value="ECO:0007669"/>
    <property type="project" value="InterPro"/>
</dbReference>
<comment type="subcellular location">
    <subcellularLocation>
        <location evidence="2">Nucleus</location>
    </subcellularLocation>
</comment>
<comment type="catalytic activity">
    <reaction evidence="1">
        <text>Cleavage of peptide bonds with very broad specificity.</text>
        <dbReference type="EC" id="3.4.25.1"/>
    </reaction>
</comment>
<evidence type="ECO:0000256" key="8">
    <source>
        <dbReference type="ARBA" id="ARBA00022942"/>
    </source>
</evidence>
<dbReference type="PANTHER" id="PTHR32194:SF4">
    <property type="entry name" value="PROTEASOME SUBUNIT BETA TYPE-7"/>
    <property type="match status" value="1"/>
</dbReference>
<dbReference type="PANTHER" id="PTHR32194">
    <property type="entry name" value="METALLOPROTEASE TLDD"/>
    <property type="match status" value="1"/>
</dbReference>
<feature type="non-terminal residue" evidence="10">
    <location>
        <position position="1"/>
    </location>
</feature>
<dbReference type="GO" id="GO:0005737">
    <property type="term" value="C:cytoplasm"/>
    <property type="evidence" value="ECO:0007669"/>
    <property type="project" value="TreeGrafter"/>
</dbReference>
<organism evidence="10">
    <name type="scientific">Nannochloropsis gaditana (strain CCMP526)</name>
    <name type="common">Green microalga</name>
    <name type="synonym">Microchloropsis gaditana</name>
    <dbReference type="NCBI Taxonomy" id="1093141"/>
    <lineage>
        <taxon>Eukaryota</taxon>
        <taxon>Sar</taxon>
        <taxon>Stramenopiles</taxon>
        <taxon>Ochrophyta</taxon>
        <taxon>Eustigmatophyceae</taxon>
        <taxon>Eustigmatales</taxon>
        <taxon>Monodopsidaceae</taxon>
        <taxon>Nannochloropsis</taxon>
    </lineage>
</organism>
<evidence type="ECO:0000256" key="9">
    <source>
        <dbReference type="ARBA" id="ARBA00023242"/>
    </source>
</evidence>